<dbReference type="KEGG" id="psco:LY89DRAFT_682666"/>
<dbReference type="InParanoid" id="A0A194XJ90"/>
<reference evidence="4 5" key="1">
    <citation type="submission" date="2015-10" db="EMBL/GenBank/DDBJ databases">
        <title>Full genome of DAOMC 229536 Phialocephala scopiformis, a fungal endophyte of spruce producing the potent anti-insectan compound rugulosin.</title>
        <authorList>
            <consortium name="DOE Joint Genome Institute"/>
            <person name="Walker A.K."/>
            <person name="Frasz S.L."/>
            <person name="Seifert K.A."/>
            <person name="Miller J.D."/>
            <person name="Mondo S.J."/>
            <person name="Labutti K."/>
            <person name="Lipzen A."/>
            <person name="Dockter R."/>
            <person name="Kennedy M."/>
            <person name="Grigoriev I.V."/>
            <person name="Spatafora J.W."/>
        </authorList>
    </citation>
    <scope>NUCLEOTIDE SEQUENCE [LARGE SCALE GENOMIC DNA]</scope>
    <source>
        <strain evidence="4 5">CBS 120377</strain>
    </source>
</reference>
<evidence type="ECO:0000256" key="1">
    <source>
        <dbReference type="ARBA" id="ARBA00023242"/>
    </source>
</evidence>
<dbReference type="RefSeq" id="XP_018074182.1">
    <property type="nucleotide sequence ID" value="XM_018214541.1"/>
</dbReference>
<name>A0A194XJ90_MOLSC</name>
<dbReference type="EMBL" id="KQ947410">
    <property type="protein sequence ID" value="KUJ19827.1"/>
    <property type="molecule type" value="Genomic_DNA"/>
</dbReference>
<gene>
    <name evidence="4" type="ORF">LY89DRAFT_682666</name>
</gene>
<evidence type="ECO:0000313" key="5">
    <source>
        <dbReference type="Proteomes" id="UP000070700"/>
    </source>
</evidence>
<dbReference type="GeneID" id="28824267"/>
<dbReference type="InterPro" id="IPR003105">
    <property type="entry name" value="SRA_YDG"/>
</dbReference>
<feature type="domain" description="YDG" evidence="3">
    <location>
        <begin position="1"/>
        <end position="90"/>
    </location>
</feature>
<keyword evidence="1 2" id="KW-0539">Nucleus</keyword>
<dbReference type="OrthoDB" id="3244603at2759"/>
<dbReference type="PROSITE" id="PS51015">
    <property type="entry name" value="YDG"/>
    <property type="match status" value="1"/>
</dbReference>
<protein>
    <recommendedName>
        <fullName evidence="3">YDG domain-containing protein</fullName>
    </recommendedName>
</protein>
<dbReference type="SUPFAM" id="SSF88697">
    <property type="entry name" value="PUA domain-like"/>
    <property type="match status" value="1"/>
</dbReference>
<sequence length="179" mass="21309">MLTQFRRGEEIDGPELNMTQYSVVETKEEQEMHYLMPRRGPFRLLRGYKLKSRYAPVAGYRYDGLYEQHQFGLKTDSIKNCYRYTVILKRLDYQPPLATLLNTPKPHQLDQWAVYLQWIAREMKKEGSQIKYATWRLAEEQQMREKDEWLVEQNAASTAAARGFRKYVTDPRKAGYKQS</sequence>
<dbReference type="STRING" id="149040.A0A194XJ90"/>
<accession>A0A194XJ90</accession>
<proteinExistence type="predicted"/>
<dbReference type="GO" id="GO:0005634">
    <property type="term" value="C:nucleus"/>
    <property type="evidence" value="ECO:0007669"/>
    <property type="project" value="UniProtKB-SubCell"/>
</dbReference>
<evidence type="ECO:0000256" key="2">
    <source>
        <dbReference type="PROSITE-ProRule" id="PRU00358"/>
    </source>
</evidence>
<dbReference type="Gene3D" id="2.30.280.10">
    <property type="entry name" value="SRA-YDG"/>
    <property type="match status" value="1"/>
</dbReference>
<keyword evidence="5" id="KW-1185">Reference proteome</keyword>
<dbReference type="Proteomes" id="UP000070700">
    <property type="component" value="Unassembled WGS sequence"/>
</dbReference>
<comment type="subcellular location">
    <subcellularLocation>
        <location evidence="2">Nucleus</location>
    </subcellularLocation>
</comment>
<dbReference type="AlphaFoldDB" id="A0A194XJ90"/>
<organism evidence="4 5">
    <name type="scientific">Mollisia scopiformis</name>
    <name type="common">Conifer needle endophyte fungus</name>
    <name type="synonym">Phialocephala scopiformis</name>
    <dbReference type="NCBI Taxonomy" id="149040"/>
    <lineage>
        <taxon>Eukaryota</taxon>
        <taxon>Fungi</taxon>
        <taxon>Dikarya</taxon>
        <taxon>Ascomycota</taxon>
        <taxon>Pezizomycotina</taxon>
        <taxon>Leotiomycetes</taxon>
        <taxon>Helotiales</taxon>
        <taxon>Mollisiaceae</taxon>
        <taxon>Mollisia</taxon>
    </lineage>
</organism>
<evidence type="ECO:0000259" key="3">
    <source>
        <dbReference type="PROSITE" id="PS51015"/>
    </source>
</evidence>
<evidence type="ECO:0000313" key="4">
    <source>
        <dbReference type="EMBL" id="KUJ19827.1"/>
    </source>
</evidence>
<dbReference type="InterPro" id="IPR015947">
    <property type="entry name" value="PUA-like_sf"/>
</dbReference>
<dbReference type="InterPro" id="IPR036987">
    <property type="entry name" value="SRA-YDG_sf"/>
</dbReference>